<dbReference type="PANTHER" id="PTHR24419:SF18">
    <property type="entry name" value="SERINE_THREONINE-PROTEIN KINASE HASPIN"/>
    <property type="match status" value="1"/>
</dbReference>
<dbReference type="HOGENOM" id="CLU_260850_0_0_1"/>
<accession>A0A099P7V1</accession>
<dbReference type="GO" id="GO:0005634">
    <property type="term" value="C:nucleus"/>
    <property type="evidence" value="ECO:0007669"/>
    <property type="project" value="TreeGrafter"/>
</dbReference>
<feature type="region of interest" description="Disordered" evidence="9">
    <location>
        <begin position="65"/>
        <end position="188"/>
    </location>
</feature>
<feature type="compositionally biased region" description="Polar residues" evidence="9">
    <location>
        <begin position="111"/>
        <end position="131"/>
    </location>
</feature>
<evidence type="ECO:0000259" key="10">
    <source>
        <dbReference type="SMART" id="SM01331"/>
    </source>
</evidence>
<dbReference type="InterPro" id="IPR024604">
    <property type="entry name" value="GSG2_C"/>
</dbReference>
<dbReference type="PANTHER" id="PTHR24419">
    <property type="entry name" value="INTERLEUKIN-1 RECEPTOR-ASSOCIATED KINASE"/>
    <property type="match status" value="1"/>
</dbReference>
<dbReference type="Gene3D" id="1.10.510.10">
    <property type="entry name" value="Transferase(Phosphotransferase) domain 1"/>
    <property type="match status" value="1"/>
</dbReference>
<feature type="region of interest" description="Disordered" evidence="9">
    <location>
        <begin position="862"/>
        <end position="886"/>
    </location>
</feature>
<evidence type="ECO:0000256" key="4">
    <source>
        <dbReference type="ARBA" id="ARBA00022741"/>
    </source>
</evidence>
<evidence type="ECO:0000313" key="11">
    <source>
        <dbReference type="EMBL" id="KGK40126.1"/>
    </source>
</evidence>
<dbReference type="SMART" id="SM01331">
    <property type="entry name" value="DUF3635"/>
    <property type="match status" value="1"/>
</dbReference>
<keyword evidence="5" id="KW-0418">Kinase</keyword>
<dbReference type="Pfam" id="PF12330">
    <property type="entry name" value="Haspin_kinase"/>
    <property type="match status" value="1"/>
</dbReference>
<evidence type="ECO:0000256" key="9">
    <source>
        <dbReference type="SAM" id="MobiDB-lite"/>
    </source>
</evidence>
<evidence type="ECO:0000256" key="8">
    <source>
        <dbReference type="ARBA" id="ARBA00048679"/>
    </source>
</evidence>
<dbReference type="SUPFAM" id="SSF56112">
    <property type="entry name" value="Protein kinase-like (PK-like)"/>
    <property type="match status" value="1"/>
</dbReference>
<keyword evidence="2" id="KW-0723">Serine/threonine-protein kinase</keyword>
<name>A0A099P7V1_PICKU</name>
<keyword evidence="3" id="KW-0808">Transferase</keyword>
<dbReference type="EC" id="2.7.11.1" evidence="1"/>
<dbReference type="InterPro" id="IPR011009">
    <property type="entry name" value="Kinase-like_dom_sf"/>
</dbReference>
<dbReference type="GO" id="GO:0035556">
    <property type="term" value="P:intracellular signal transduction"/>
    <property type="evidence" value="ECO:0007669"/>
    <property type="project" value="TreeGrafter"/>
</dbReference>
<organism evidence="11 12">
    <name type="scientific">Pichia kudriavzevii</name>
    <name type="common">Yeast</name>
    <name type="synonym">Issatchenkia orientalis</name>
    <dbReference type="NCBI Taxonomy" id="4909"/>
    <lineage>
        <taxon>Eukaryota</taxon>
        <taxon>Fungi</taxon>
        <taxon>Dikarya</taxon>
        <taxon>Ascomycota</taxon>
        <taxon>Saccharomycotina</taxon>
        <taxon>Pichiomycetes</taxon>
        <taxon>Pichiales</taxon>
        <taxon>Pichiaceae</taxon>
        <taxon>Pichia</taxon>
    </lineage>
</organism>
<reference evidence="12" key="1">
    <citation type="journal article" date="2014" name="Microb. Cell Fact.">
        <title>Exploiting Issatchenkia orientalis SD108 for succinic acid production.</title>
        <authorList>
            <person name="Xiao H."/>
            <person name="Shao Z."/>
            <person name="Jiang Y."/>
            <person name="Dole S."/>
            <person name="Zhao H."/>
        </authorList>
    </citation>
    <scope>NUCLEOTIDE SEQUENCE [LARGE SCALE GENOMIC DNA]</scope>
    <source>
        <strain evidence="12">SD108</strain>
    </source>
</reference>
<keyword evidence="6" id="KW-0067">ATP-binding</keyword>
<gene>
    <name evidence="11" type="ORF">JL09_g759</name>
</gene>
<comment type="catalytic activity">
    <reaction evidence="7">
        <text>L-threonyl-[protein] + ATP = O-phospho-L-threonyl-[protein] + ADP + H(+)</text>
        <dbReference type="Rhea" id="RHEA:46608"/>
        <dbReference type="Rhea" id="RHEA-COMP:11060"/>
        <dbReference type="Rhea" id="RHEA-COMP:11605"/>
        <dbReference type="ChEBI" id="CHEBI:15378"/>
        <dbReference type="ChEBI" id="CHEBI:30013"/>
        <dbReference type="ChEBI" id="CHEBI:30616"/>
        <dbReference type="ChEBI" id="CHEBI:61977"/>
        <dbReference type="ChEBI" id="CHEBI:456216"/>
        <dbReference type="EC" id="2.7.11.1"/>
    </reaction>
</comment>
<feature type="compositionally biased region" description="Low complexity" evidence="9">
    <location>
        <begin position="1"/>
        <end position="18"/>
    </location>
</feature>
<protein>
    <recommendedName>
        <fullName evidence="1">non-specific serine/threonine protein kinase</fullName>
        <ecNumber evidence="1">2.7.11.1</ecNumber>
    </recommendedName>
</protein>
<dbReference type="Proteomes" id="UP000029867">
    <property type="component" value="Unassembled WGS sequence"/>
</dbReference>
<dbReference type="EMBL" id="JQFK01000004">
    <property type="protein sequence ID" value="KGK40126.1"/>
    <property type="molecule type" value="Genomic_DNA"/>
</dbReference>
<feature type="compositionally biased region" description="Basic residues" evidence="9">
    <location>
        <begin position="1089"/>
        <end position="1099"/>
    </location>
</feature>
<sequence>MSNRLSSTSASLSLSGLLETPSSKETGSSSQNDPNTFQIYVSPGHSGHRKSTQRLTMHSYFDKENKLHSEKQQPLSSCSSPSGKVINGKFGSRSPLKDPLGKDTLSPLKPRTQNKINTNNRHSSHRLSLTNSIRSVSTKSSRISSDQSRKESGKSHIASSGESHHSGRSSKKRHSKVSIETSSTFSSSAKVITDEMDNIEIGIARQVDVKAKNHETVEHKANLRGALIEEPMSHSIMDRENEEQKPISKSASFRRLRNSLSMKSIASSFKNDDDQLQASKMANSDRRNSLKSSRKMSLENIRSFLKPNRSSLSSNVDYKNNISLPIMQPQTKDKIIHKLRNSNSVVSISSFVSQNNLQDTQQLNNSTFNQEKITTSGMKSYDINQIHLSILLKLCSQSKPVSFRSYMNNFQSSTQRKHLSKLDDRAEKFVFMEFSSTGKDYEMDLTPSGVWKVIPFDLDGSSITKLIQELTLSILMSNKKGFVKIKSAKVVKGPCPSSVLDLVGPNDEKITSQLFLIMRLDYGGQTLKDYHIESWKDASLIFSQILDAMCLGEDEGYEHRDLNVTNILISHKLDDFDENAGIGNHGLGFNEKNIEVSIIDHALARGIVSGQVIYRDLYDADFFRGSNEYRHVIYKLMRKVVNNRTHTLTFHNSTSAMSIDTLASDISTMNISSQTADWSKSYPIFNLLWIHYILHNLLFEKELKPIKMNPILKKKGWLVNGGEMSQESAVYEKLLQGYKMSSMEKEFRKLSLRPSKIDLSTIHENDISRENLKLLHKQQLLAKYIDKEARENTDDFDGEEFDFSTTDGDQQAMDFDRIVRDKVESQNREKTFKVSPNRLKSAMKTPTSNHFLTLNKDFKSPRIDSISSSSSKTPSSINSYSESDTENSDYMADFDEFQDPEPEIDLIKNFNRRQMEAKRAAELARLENLAKYKKMKNNVLHNNNRLSKYYDKVDNDFIDDFSKDKAFESVEIDTSKLDRFKSNTPAFSALERKSSLPAIKMGMATGLEGSPRKIHRFSSTMDINNNTYNQKTFTPADTLRVASELKAFNGKELDNIDNFDLTITYSDYKKLKRKSQKFDLSKYTEPTSHRNHNHHHRSKQQNSDQKLIHLTPQNVSQTAKLTKEGKLKLIRSLGRPKVRKVMPGHMYGEIVYDPQLKKWMGNEEDAEKFESITSSKPKLINNNSMPQVVGNMIYDDKKLRWISMTGNYEDDPFDEDFDTTIKLTEKKASTKIGKGTGGSAFGRLVPSESTISISENLKNPNNHFRVHPDMYKSWKNEEERWVRKVGNWFPNDEHAHEFKYDLKIFLNQQ</sequence>
<proteinExistence type="predicted"/>
<feature type="domain" description="Serine/threonine-protein kinase haspin C-terminal" evidence="10">
    <location>
        <begin position="620"/>
        <end position="730"/>
    </location>
</feature>
<evidence type="ECO:0000256" key="3">
    <source>
        <dbReference type="ARBA" id="ARBA00022679"/>
    </source>
</evidence>
<dbReference type="GO" id="GO:0005524">
    <property type="term" value="F:ATP binding"/>
    <property type="evidence" value="ECO:0007669"/>
    <property type="project" value="UniProtKB-KW"/>
</dbReference>
<feature type="region of interest" description="Disordered" evidence="9">
    <location>
        <begin position="1083"/>
        <end position="1105"/>
    </location>
</feature>
<evidence type="ECO:0000256" key="5">
    <source>
        <dbReference type="ARBA" id="ARBA00022777"/>
    </source>
</evidence>
<comment type="catalytic activity">
    <reaction evidence="8">
        <text>L-seryl-[protein] + ATP = O-phospho-L-seryl-[protein] + ADP + H(+)</text>
        <dbReference type="Rhea" id="RHEA:17989"/>
        <dbReference type="Rhea" id="RHEA-COMP:9863"/>
        <dbReference type="Rhea" id="RHEA-COMP:11604"/>
        <dbReference type="ChEBI" id="CHEBI:15378"/>
        <dbReference type="ChEBI" id="CHEBI:29999"/>
        <dbReference type="ChEBI" id="CHEBI:30616"/>
        <dbReference type="ChEBI" id="CHEBI:83421"/>
        <dbReference type="ChEBI" id="CHEBI:456216"/>
        <dbReference type="EC" id="2.7.11.1"/>
    </reaction>
</comment>
<feature type="compositionally biased region" description="Low complexity" evidence="9">
    <location>
        <begin position="178"/>
        <end position="188"/>
    </location>
</feature>
<feature type="compositionally biased region" description="Low complexity" evidence="9">
    <location>
        <begin position="863"/>
        <end position="881"/>
    </location>
</feature>
<dbReference type="VEuPathDB" id="FungiDB:C5L36_0E00770"/>
<dbReference type="GO" id="GO:0005737">
    <property type="term" value="C:cytoplasm"/>
    <property type="evidence" value="ECO:0007669"/>
    <property type="project" value="TreeGrafter"/>
</dbReference>
<evidence type="ECO:0000313" key="12">
    <source>
        <dbReference type="Proteomes" id="UP000029867"/>
    </source>
</evidence>
<dbReference type="GO" id="GO:0072354">
    <property type="term" value="F:histone H3T3 kinase activity"/>
    <property type="evidence" value="ECO:0007669"/>
    <property type="project" value="TreeGrafter"/>
</dbReference>
<dbReference type="GO" id="GO:0000278">
    <property type="term" value="P:mitotic cell cycle"/>
    <property type="evidence" value="ECO:0007669"/>
    <property type="project" value="TreeGrafter"/>
</dbReference>
<feature type="region of interest" description="Disordered" evidence="9">
    <location>
        <begin position="1"/>
        <end position="53"/>
    </location>
</feature>
<feature type="compositionally biased region" description="Low complexity" evidence="9">
    <location>
        <begin position="132"/>
        <end position="145"/>
    </location>
</feature>
<feature type="compositionally biased region" description="Basic residues" evidence="9">
    <location>
        <begin position="166"/>
        <end position="176"/>
    </location>
</feature>
<feature type="compositionally biased region" description="Polar residues" evidence="9">
    <location>
        <begin position="20"/>
        <end position="39"/>
    </location>
</feature>
<comment type="caution">
    <text evidence="11">The sequence shown here is derived from an EMBL/GenBank/DDBJ whole genome shotgun (WGS) entry which is preliminary data.</text>
</comment>
<keyword evidence="4" id="KW-0547">Nucleotide-binding</keyword>
<evidence type="ECO:0000256" key="1">
    <source>
        <dbReference type="ARBA" id="ARBA00012513"/>
    </source>
</evidence>
<feature type="compositionally biased region" description="Polar residues" evidence="9">
    <location>
        <begin position="72"/>
        <end position="82"/>
    </location>
</feature>
<dbReference type="eggNOG" id="KOG2464">
    <property type="taxonomic scope" value="Eukaryota"/>
</dbReference>
<evidence type="ECO:0000256" key="7">
    <source>
        <dbReference type="ARBA" id="ARBA00047899"/>
    </source>
</evidence>
<evidence type="ECO:0000256" key="2">
    <source>
        <dbReference type="ARBA" id="ARBA00022527"/>
    </source>
</evidence>
<dbReference type="VEuPathDB" id="FungiDB:C5L36_0E00760"/>
<feature type="region of interest" description="Disordered" evidence="9">
    <location>
        <begin position="271"/>
        <end position="294"/>
    </location>
</feature>
<evidence type="ECO:0000256" key="6">
    <source>
        <dbReference type="ARBA" id="ARBA00022840"/>
    </source>
</evidence>